<dbReference type="Proteomes" id="UP000481252">
    <property type="component" value="Unassembled WGS sequence"/>
</dbReference>
<gene>
    <name evidence="1" type="ORF">G6N74_17350</name>
</gene>
<dbReference type="RefSeq" id="WP_165119186.1">
    <property type="nucleotide sequence ID" value="NZ_JAAKZG010000006.1"/>
</dbReference>
<accession>A0A7C9R924</accession>
<dbReference type="InterPro" id="IPR049796">
    <property type="entry name" value="CdiI_Ct-like"/>
</dbReference>
<protein>
    <recommendedName>
        <fullName evidence="3">HEAT repeat domain-containing protein</fullName>
    </recommendedName>
</protein>
<organism evidence="1 2">
    <name type="scientific">Mesorhizobium zhangyense</name>
    <dbReference type="NCBI Taxonomy" id="1776730"/>
    <lineage>
        <taxon>Bacteria</taxon>
        <taxon>Pseudomonadati</taxon>
        <taxon>Pseudomonadota</taxon>
        <taxon>Alphaproteobacteria</taxon>
        <taxon>Hyphomicrobiales</taxon>
        <taxon>Phyllobacteriaceae</taxon>
        <taxon>Mesorhizobium</taxon>
    </lineage>
</organism>
<keyword evidence="2" id="KW-1185">Reference proteome</keyword>
<dbReference type="AlphaFoldDB" id="A0A7C9R924"/>
<dbReference type="CDD" id="cd20694">
    <property type="entry name" value="CdiI_Ct-like"/>
    <property type="match status" value="1"/>
</dbReference>
<dbReference type="EMBL" id="JAAKZG010000006">
    <property type="protein sequence ID" value="NGN42839.1"/>
    <property type="molecule type" value="Genomic_DNA"/>
</dbReference>
<evidence type="ECO:0000313" key="2">
    <source>
        <dbReference type="Proteomes" id="UP000481252"/>
    </source>
</evidence>
<evidence type="ECO:0008006" key="3">
    <source>
        <dbReference type="Google" id="ProtNLM"/>
    </source>
</evidence>
<reference evidence="1 2" key="1">
    <citation type="submission" date="2020-02" db="EMBL/GenBank/DDBJ databases">
        <title>Genome sequence of the type strain CGMCC 1.15528 of Mesorhizobium zhangyense.</title>
        <authorList>
            <person name="Gao J."/>
            <person name="Sun J."/>
        </authorList>
    </citation>
    <scope>NUCLEOTIDE SEQUENCE [LARGE SCALE GENOMIC DNA]</scope>
    <source>
        <strain evidence="1 2">CGMCC 1.15528</strain>
    </source>
</reference>
<sequence length="117" mass="13416">MKYEPIPEFDREEILRQLKSGNENEENIVLAILSAALHDDDWLWAQNICLKGLGHANFVIKRAGLIGLSHVVRLHGRLDLDVVAKKLSPYREAHELSGYVENLFSDINIYHRPQSEN</sequence>
<evidence type="ECO:0000313" key="1">
    <source>
        <dbReference type="EMBL" id="NGN42839.1"/>
    </source>
</evidence>
<name>A0A7C9R924_9HYPH</name>
<comment type="caution">
    <text evidence="1">The sequence shown here is derived from an EMBL/GenBank/DDBJ whole genome shotgun (WGS) entry which is preliminary data.</text>
</comment>
<proteinExistence type="predicted"/>